<dbReference type="RefSeq" id="WP_074883354.1">
    <property type="nucleotide sequence ID" value="NZ_FOXO01000002.1"/>
</dbReference>
<dbReference type="PANTHER" id="PTHR10000">
    <property type="entry name" value="PHOSPHOSERINE PHOSPHATASE"/>
    <property type="match status" value="1"/>
</dbReference>
<dbReference type="SUPFAM" id="SSF56784">
    <property type="entry name" value="HAD-like"/>
    <property type="match status" value="1"/>
</dbReference>
<organism evidence="1 2">
    <name type="scientific">Butyrivibrio proteoclasticus</name>
    <dbReference type="NCBI Taxonomy" id="43305"/>
    <lineage>
        <taxon>Bacteria</taxon>
        <taxon>Bacillati</taxon>
        <taxon>Bacillota</taxon>
        <taxon>Clostridia</taxon>
        <taxon>Lachnospirales</taxon>
        <taxon>Lachnospiraceae</taxon>
        <taxon>Butyrivibrio</taxon>
    </lineage>
</organism>
<dbReference type="SFLD" id="SFLDS00003">
    <property type="entry name" value="Haloacid_Dehalogenase"/>
    <property type="match status" value="1"/>
</dbReference>
<dbReference type="PANTHER" id="PTHR10000:SF25">
    <property type="entry name" value="PHOSPHATASE YKRA-RELATED"/>
    <property type="match status" value="1"/>
</dbReference>
<gene>
    <name evidence="1" type="ORF">SAMN04487928_10269</name>
</gene>
<evidence type="ECO:0000313" key="2">
    <source>
        <dbReference type="Proteomes" id="UP000182624"/>
    </source>
</evidence>
<protein>
    <recommendedName>
        <fullName evidence="3">Hydrolase HAD superfamily</fullName>
    </recommendedName>
</protein>
<dbReference type="AlphaFoldDB" id="A0A1I5QEB2"/>
<keyword evidence="2" id="KW-1185">Reference proteome</keyword>
<dbReference type="InterPro" id="IPR000150">
    <property type="entry name" value="Cof"/>
</dbReference>
<dbReference type="NCBIfam" id="TIGR00099">
    <property type="entry name" value="Cof-subfamily"/>
    <property type="match status" value="1"/>
</dbReference>
<proteinExistence type="predicted"/>
<dbReference type="InterPro" id="IPR023214">
    <property type="entry name" value="HAD_sf"/>
</dbReference>
<dbReference type="SFLD" id="SFLDG01140">
    <property type="entry name" value="C2.B:_Phosphomannomutase_and_P"/>
    <property type="match status" value="1"/>
</dbReference>
<evidence type="ECO:0008006" key="3">
    <source>
        <dbReference type="Google" id="ProtNLM"/>
    </source>
</evidence>
<dbReference type="OrthoDB" id="9810101at2"/>
<reference evidence="2" key="1">
    <citation type="submission" date="2016-10" db="EMBL/GenBank/DDBJ databases">
        <authorList>
            <person name="Varghese N."/>
            <person name="Submissions S."/>
        </authorList>
    </citation>
    <scope>NUCLEOTIDE SEQUENCE [LARGE SCALE GENOMIC DNA]</scope>
    <source>
        <strain evidence="2">P18</strain>
    </source>
</reference>
<dbReference type="GO" id="GO:0000287">
    <property type="term" value="F:magnesium ion binding"/>
    <property type="evidence" value="ECO:0007669"/>
    <property type="project" value="TreeGrafter"/>
</dbReference>
<dbReference type="Pfam" id="PF08282">
    <property type="entry name" value="Hydrolase_3"/>
    <property type="match status" value="1"/>
</dbReference>
<sequence length="260" mass="29396">MLLFFDIDGTLWDYNNTIREKTKLAIKTARENGHKCFINTGRARGFVTNKELLSIGFDGIVSACGTMIEYNGEVIFNRIIPKDDAIRTVETVRKYGFRPILEGPVYLYMDKSDFAGDMYGEKVMQEMGSHLRGIEDNWGNWEMNKLSCATDVSKAERNACYKEMLDLYSYIIHSDTVVEMVPKGFDKGTGIKKVCELLGEDIKNTFSFGDSINDKEMLIAAGTGVAMGGTYHDLSEYADYITLPLDEDGIYHAMKHFELI</sequence>
<dbReference type="Gene3D" id="3.30.1240.10">
    <property type="match status" value="1"/>
</dbReference>
<evidence type="ECO:0000313" key="1">
    <source>
        <dbReference type="EMBL" id="SFP44300.1"/>
    </source>
</evidence>
<accession>A0A1I5QEB2</accession>
<dbReference type="GO" id="GO:0005829">
    <property type="term" value="C:cytosol"/>
    <property type="evidence" value="ECO:0007669"/>
    <property type="project" value="TreeGrafter"/>
</dbReference>
<dbReference type="EMBL" id="FOXO01000002">
    <property type="protein sequence ID" value="SFP44300.1"/>
    <property type="molecule type" value="Genomic_DNA"/>
</dbReference>
<dbReference type="Proteomes" id="UP000182624">
    <property type="component" value="Unassembled WGS sequence"/>
</dbReference>
<dbReference type="Gene3D" id="3.40.50.1000">
    <property type="entry name" value="HAD superfamily/HAD-like"/>
    <property type="match status" value="1"/>
</dbReference>
<dbReference type="GO" id="GO:0016791">
    <property type="term" value="F:phosphatase activity"/>
    <property type="evidence" value="ECO:0007669"/>
    <property type="project" value="TreeGrafter"/>
</dbReference>
<dbReference type="InterPro" id="IPR036412">
    <property type="entry name" value="HAD-like_sf"/>
</dbReference>
<name>A0A1I5QEB2_9FIRM</name>